<dbReference type="FunFam" id="1.10.533.10:FF:000095">
    <property type="entry name" value="Predicted protein"/>
    <property type="match status" value="4"/>
</dbReference>
<gene>
    <name evidence="14" type="ORF">BRAFLDRAFT_84667</name>
</gene>
<feature type="compositionally biased region" description="Basic and acidic residues" evidence="11">
    <location>
        <begin position="2595"/>
        <end position="2612"/>
    </location>
</feature>
<dbReference type="InterPro" id="IPR000488">
    <property type="entry name" value="Death_dom"/>
</dbReference>
<keyword evidence="5" id="KW-0862">Zinc</keyword>
<dbReference type="Gene3D" id="1.10.533.10">
    <property type="entry name" value="Death Domain, Fas"/>
    <property type="match status" value="4"/>
</dbReference>
<dbReference type="GO" id="GO:0007165">
    <property type="term" value="P:signal transduction"/>
    <property type="evidence" value="ECO:0007669"/>
    <property type="project" value="InterPro"/>
</dbReference>
<dbReference type="PANTHER" id="PTHR15077">
    <property type="entry name" value="FAS-ASSOCIATING DEATH DOMAIN-CONTAINING PROTEIN FADD"/>
    <property type="match status" value="1"/>
</dbReference>
<feature type="compositionally biased region" description="Low complexity" evidence="11">
    <location>
        <begin position="2086"/>
        <end position="2100"/>
    </location>
</feature>
<dbReference type="SMART" id="SM00005">
    <property type="entry name" value="DEATH"/>
    <property type="match status" value="4"/>
</dbReference>
<feature type="region of interest" description="Disordered" evidence="11">
    <location>
        <begin position="2050"/>
        <end position="2100"/>
    </location>
</feature>
<feature type="region of interest" description="Disordered" evidence="11">
    <location>
        <begin position="3527"/>
        <end position="3562"/>
    </location>
</feature>
<dbReference type="Pfam" id="PF01436">
    <property type="entry name" value="NHL"/>
    <property type="match status" value="1"/>
</dbReference>
<dbReference type="InterPro" id="IPR036236">
    <property type="entry name" value="Znf_C2H2_sf"/>
</dbReference>
<feature type="region of interest" description="Disordered" evidence="11">
    <location>
        <begin position="1662"/>
        <end position="1685"/>
    </location>
</feature>
<accession>C3Y7Z9</accession>
<dbReference type="SUPFAM" id="SSF47986">
    <property type="entry name" value="DEATH domain"/>
    <property type="match status" value="4"/>
</dbReference>
<feature type="repeat" description="NHL" evidence="9">
    <location>
        <begin position="1264"/>
        <end position="1292"/>
    </location>
</feature>
<feature type="region of interest" description="Disordered" evidence="11">
    <location>
        <begin position="2335"/>
        <end position="2362"/>
    </location>
</feature>
<feature type="domain" description="C2H2-type" evidence="13">
    <location>
        <begin position="2741"/>
        <end position="2768"/>
    </location>
</feature>
<comment type="subcellular location">
    <subcellularLocation>
        <location evidence="1">Nucleus</location>
    </subcellularLocation>
</comment>
<dbReference type="FunFam" id="2.120.10.30:FF:000205">
    <property type="entry name" value="Uncharacterized protein"/>
    <property type="match status" value="1"/>
</dbReference>
<evidence type="ECO:0000256" key="2">
    <source>
        <dbReference type="ARBA" id="ARBA00022723"/>
    </source>
</evidence>
<feature type="region of interest" description="Disordered" evidence="11">
    <location>
        <begin position="2593"/>
        <end position="2612"/>
    </location>
</feature>
<dbReference type="SMART" id="SM00355">
    <property type="entry name" value="ZnF_C2H2"/>
    <property type="match status" value="12"/>
</dbReference>
<dbReference type="FunFam" id="3.30.160.60:FF:004057">
    <property type="match status" value="1"/>
</dbReference>
<feature type="region of interest" description="Disordered" evidence="11">
    <location>
        <begin position="2619"/>
        <end position="2700"/>
    </location>
</feature>
<feature type="compositionally biased region" description="Acidic residues" evidence="11">
    <location>
        <begin position="2872"/>
        <end position="2893"/>
    </location>
</feature>
<feature type="region of interest" description="Disordered" evidence="11">
    <location>
        <begin position="2535"/>
        <end position="2588"/>
    </location>
</feature>
<organism>
    <name type="scientific">Branchiostoma floridae</name>
    <name type="common">Florida lancelet</name>
    <name type="synonym">Amphioxus</name>
    <dbReference type="NCBI Taxonomy" id="7739"/>
    <lineage>
        <taxon>Eukaryota</taxon>
        <taxon>Metazoa</taxon>
        <taxon>Chordata</taxon>
        <taxon>Cephalochordata</taxon>
        <taxon>Leptocardii</taxon>
        <taxon>Amphioxiformes</taxon>
        <taxon>Branchiostomatidae</taxon>
        <taxon>Branchiostoma</taxon>
    </lineage>
</organism>
<feature type="domain" description="C2H2-type" evidence="13">
    <location>
        <begin position="2946"/>
        <end position="2974"/>
    </location>
</feature>
<feature type="region of interest" description="Disordered" evidence="11">
    <location>
        <begin position="1753"/>
        <end position="1782"/>
    </location>
</feature>
<feature type="compositionally biased region" description="Polar residues" evidence="11">
    <location>
        <begin position="2646"/>
        <end position="2657"/>
    </location>
</feature>
<feature type="domain" description="Death" evidence="12">
    <location>
        <begin position="817"/>
        <end position="900"/>
    </location>
</feature>
<feature type="compositionally biased region" description="Polar residues" evidence="11">
    <location>
        <begin position="2894"/>
        <end position="2904"/>
    </location>
</feature>
<dbReference type="PROSITE" id="PS00028">
    <property type="entry name" value="ZINC_FINGER_C2H2_1"/>
    <property type="match status" value="8"/>
</dbReference>
<dbReference type="InterPro" id="IPR011042">
    <property type="entry name" value="6-blade_b-propeller_TolB-like"/>
</dbReference>
<dbReference type="Gene3D" id="3.40.50.2000">
    <property type="entry name" value="Glycogen Phosphorylase B"/>
    <property type="match status" value="1"/>
</dbReference>
<feature type="compositionally biased region" description="Polar residues" evidence="11">
    <location>
        <begin position="2335"/>
        <end position="2344"/>
    </location>
</feature>
<feature type="region of interest" description="Disordered" evidence="11">
    <location>
        <begin position="2713"/>
        <end position="2734"/>
    </location>
</feature>
<feature type="domain" description="Death" evidence="12">
    <location>
        <begin position="1815"/>
        <end position="1898"/>
    </location>
</feature>
<evidence type="ECO:0000256" key="6">
    <source>
        <dbReference type="ARBA" id="ARBA00023125"/>
    </source>
</evidence>
<dbReference type="FunFam" id="3.30.160.60:FF:000100">
    <property type="entry name" value="Zinc finger 45-like"/>
    <property type="match status" value="2"/>
</dbReference>
<dbReference type="PROSITE" id="PS51125">
    <property type="entry name" value="NHL"/>
    <property type="match status" value="2"/>
</dbReference>
<feature type="coiled-coil region" evidence="10">
    <location>
        <begin position="650"/>
        <end position="698"/>
    </location>
</feature>
<dbReference type="FunFam" id="3.40.50.2000:FF:000190">
    <property type="entry name" value="Uncharacterized protein"/>
    <property type="match status" value="1"/>
</dbReference>
<dbReference type="InterPro" id="IPR001258">
    <property type="entry name" value="NHL_repeat"/>
</dbReference>
<dbReference type="Gene3D" id="3.30.160.60">
    <property type="entry name" value="Classic Zinc Finger"/>
    <property type="match status" value="9"/>
</dbReference>
<feature type="domain" description="Death" evidence="12">
    <location>
        <begin position="1581"/>
        <end position="1655"/>
    </location>
</feature>
<feature type="compositionally biased region" description="Basic and acidic residues" evidence="11">
    <location>
        <begin position="2558"/>
        <end position="2569"/>
    </location>
</feature>
<dbReference type="GO" id="GO:0003677">
    <property type="term" value="F:DNA binding"/>
    <property type="evidence" value="ECO:0007669"/>
    <property type="project" value="UniProtKB-KW"/>
</dbReference>
<dbReference type="FunFam" id="3.30.160.60:FF:000045">
    <property type="entry name" value="ZFP69 zinc finger protein B"/>
    <property type="match status" value="1"/>
</dbReference>
<feature type="coiled-coil region" evidence="10">
    <location>
        <begin position="1968"/>
        <end position="1995"/>
    </location>
</feature>
<dbReference type="CDD" id="cd01635">
    <property type="entry name" value="Glycosyltransferase_GTB-type"/>
    <property type="match status" value="1"/>
</dbReference>
<feature type="domain" description="C2H2-type" evidence="13">
    <location>
        <begin position="3033"/>
        <end position="3056"/>
    </location>
</feature>
<dbReference type="eggNOG" id="KOG2177">
    <property type="taxonomic scope" value="Eukaryota"/>
</dbReference>
<dbReference type="GO" id="GO:0005634">
    <property type="term" value="C:nucleus"/>
    <property type="evidence" value="ECO:0007669"/>
    <property type="project" value="UniProtKB-SubCell"/>
</dbReference>
<dbReference type="InterPro" id="IPR013087">
    <property type="entry name" value="Znf_C2H2_type"/>
</dbReference>
<feature type="region of interest" description="Disordered" evidence="11">
    <location>
        <begin position="3086"/>
        <end position="3174"/>
    </location>
</feature>
<feature type="domain" description="C2H2-type" evidence="13">
    <location>
        <begin position="2485"/>
        <end position="2513"/>
    </location>
</feature>
<evidence type="ECO:0000256" key="10">
    <source>
        <dbReference type="SAM" id="Coils"/>
    </source>
</evidence>
<feature type="domain" description="C2H2-type" evidence="13">
    <location>
        <begin position="3005"/>
        <end position="3032"/>
    </location>
</feature>
<dbReference type="Pfam" id="PF00531">
    <property type="entry name" value="Death"/>
    <property type="match status" value="4"/>
</dbReference>
<reference evidence="14" key="1">
    <citation type="journal article" date="2008" name="Nature">
        <title>The amphioxus genome and the evolution of the chordate karyotype.</title>
        <authorList>
            <consortium name="US DOE Joint Genome Institute (JGI-PGF)"/>
            <person name="Putnam N.H."/>
            <person name="Butts T."/>
            <person name="Ferrier D.E.K."/>
            <person name="Furlong R.F."/>
            <person name="Hellsten U."/>
            <person name="Kawashima T."/>
            <person name="Robinson-Rechavi M."/>
            <person name="Shoguchi E."/>
            <person name="Terry A."/>
            <person name="Yu J.-K."/>
            <person name="Benito-Gutierrez E.L."/>
            <person name="Dubchak I."/>
            <person name="Garcia-Fernandez J."/>
            <person name="Gibson-Brown J.J."/>
            <person name="Grigoriev I.V."/>
            <person name="Horton A.C."/>
            <person name="de Jong P.J."/>
            <person name="Jurka J."/>
            <person name="Kapitonov V.V."/>
            <person name="Kohara Y."/>
            <person name="Kuroki Y."/>
            <person name="Lindquist E."/>
            <person name="Lucas S."/>
            <person name="Osoegawa K."/>
            <person name="Pennacchio L.A."/>
            <person name="Salamov A.A."/>
            <person name="Satou Y."/>
            <person name="Sauka-Spengler T."/>
            <person name="Schmutz J."/>
            <person name="Shin-I T."/>
            <person name="Toyoda A."/>
            <person name="Bronner-Fraser M."/>
            <person name="Fujiyama A."/>
            <person name="Holland L.Z."/>
            <person name="Holland P.W.H."/>
            <person name="Satoh N."/>
            <person name="Rokhsar D.S."/>
        </authorList>
    </citation>
    <scope>NUCLEOTIDE SEQUENCE [LARGE SCALE GENOMIC DNA]</scope>
    <source>
        <strain evidence="14">S238N-H82</strain>
        <tissue evidence="14">Testes</tissue>
    </source>
</reference>
<dbReference type="Gene3D" id="2.120.10.30">
    <property type="entry name" value="TolB, C-terminal domain"/>
    <property type="match status" value="1"/>
</dbReference>
<dbReference type="PANTHER" id="PTHR15077:SF9">
    <property type="entry name" value="C-TERMINAL OF ROC (COR) DOMAIN-CONTAINING PROTEIN"/>
    <property type="match status" value="1"/>
</dbReference>
<keyword evidence="3" id="KW-0677">Repeat</keyword>
<feature type="coiled-coil region" evidence="10">
    <location>
        <begin position="1137"/>
        <end position="1189"/>
    </location>
</feature>
<feature type="compositionally biased region" description="Polar residues" evidence="11">
    <location>
        <begin position="3145"/>
        <end position="3169"/>
    </location>
</feature>
<feature type="domain" description="Death" evidence="12">
    <location>
        <begin position="1454"/>
        <end position="1530"/>
    </location>
</feature>
<keyword evidence="7" id="KW-0539">Nucleus</keyword>
<feature type="compositionally biased region" description="Acidic residues" evidence="11">
    <location>
        <begin position="2720"/>
        <end position="2734"/>
    </location>
</feature>
<feature type="compositionally biased region" description="Polar residues" evidence="11">
    <location>
        <begin position="2074"/>
        <end position="2085"/>
    </location>
</feature>
<dbReference type="InterPro" id="IPR011029">
    <property type="entry name" value="DEATH-like_dom_sf"/>
</dbReference>
<evidence type="ECO:0000256" key="1">
    <source>
        <dbReference type="ARBA" id="ARBA00004123"/>
    </source>
</evidence>
<evidence type="ECO:0000256" key="7">
    <source>
        <dbReference type="ARBA" id="ARBA00023242"/>
    </source>
</evidence>
<feature type="region of interest" description="Disordered" evidence="11">
    <location>
        <begin position="2227"/>
        <end position="2259"/>
    </location>
</feature>
<dbReference type="Pfam" id="PF00096">
    <property type="entry name" value="zf-C2H2"/>
    <property type="match status" value="6"/>
</dbReference>
<evidence type="ECO:0000256" key="3">
    <source>
        <dbReference type="ARBA" id="ARBA00022737"/>
    </source>
</evidence>
<evidence type="ECO:0000256" key="5">
    <source>
        <dbReference type="ARBA" id="ARBA00022833"/>
    </source>
</evidence>
<evidence type="ECO:0000256" key="9">
    <source>
        <dbReference type="PROSITE-ProRule" id="PRU00504"/>
    </source>
</evidence>
<dbReference type="InterPro" id="IPR016729">
    <property type="entry name" value="FADD"/>
</dbReference>
<feature type="compositionally biased region" description="Low complexity" evidence="11">
    <location>
        <begin position="3106"/>
        <end position="3123"/>
    </location>
</feature>
<dbReference type="SUPFAM" id="SSF101898">
    <property type="entry name" value="NHL repeat"/>
    <property type="match status" value="1"/>
</dbReference>
<evidence type="ECO:0000259" key="12">
    <source>
        <dbReference type="PROSITE" id="PS50017"/>
    </source>
</evidence>
<dbReference type="SUPFAM" id="SSF53756">
    <property type="entry name" value="UDP-Glycosyltransferase/glycogen phosphorylase"/>
    <property type="match status" value="1"/>
</dbReference>
<dbReference type="PROSITE" id="PS50017">
    <property type="entry name" value="DEATH_DOMAIN"/>
    <property type="match status" value="4"/>
</dbReference>
<keyword evidence="6" id="KW-0238">DNA-binding</keyword>
<keyword evidence="4 8" id="KW-0863">Zinc-finger</keyword>
<dbReference type="InParanoid" id="C3Y7Z9"/>
<keyword evidence="2" id="KW-0479">Metal-binding</keyword>
<dbReference type="SUPFAM" id="SSF57667">
    <property type="entry name" value="beta-beta-alpha zinc fingers"/>
    <property type="match status" value="5"/>
</dbReference>
<feature type="region of interest" description="Disordered" evidence="11">
    <location>
        <begin position="1912"/>
        <end position="1941"/>
    </location>
</feature>
<feature type="compositionally biased region" description="Polar residues" evidence="11">
    <location>
        <begin position="2675"/>
        <end position="2686"/>
    </location>
</feature>
<feature type="compositionally biased region" description="Polar residues" evidence="11">
    <location>
        <begin position="1753"/>
        <end position="1765"/>
    </location>
</feature>
<protein>
    <recommendedName>
        <fullName evidence="15">Death domain-containing protein</fullName>
    </recommendedName>
</protein>
<dbReference type="CDD" id="cd01670">
    <property type="entry name" value="Death"/>
    <property type="match status" value="4"/>
</dbReference>
<evidence type="ECO:0000256" key="11">
    <source>
        <dbReference type="SAM" id="MobiDB-lite"/>
    </source>
</evidence>
<sequence length="3703" mass="415515">MIKETVPCLEESAVLLINDQYGTSSTNRQMAQIITGAGRKVYSAVVKATLTDRKYAEADKVELILPTCSKGDTRKPSLDWLTFDHQARYPRLPQDVRCIVGHADVTSKAAVAFKELRLPQADLGMVIGTIPEDTEKYKDEEKAMGIGWKEESIRQHAEKADNVFSVGHRTHDHFTNSFRAIPEDRRPTHHLFLPKPSDLFQKTTVEFRKTKEKVVLSIGGVNLVERLKGHDLTAKSLARVAERGEDRILWRVCNISKEDYQASMNILQACIDSGKLKPTLLTEGTQEDICRHMQQAHLVLMPSRTEPFGLVGLEAMAAGVPVLISDQSGLATLVDKVIPEFHHSVVEVEGNDSVDVARWAGQIEKVLRKSKAEFSRAAELKAKLLKSRYWEESHQCFLQACGGAVTCRNMEKTRPDQSLEDPRSARLAAGNPDLPVHLHLGMVQQPPTAGGINIRVQERILELERTLFTVDVFRDPELYKETQQLLLLHKAFLKDAITGSFILLLTFLRQTDVDRFYHNHYRVGEGSLSQQLSHILISEHLQDKVKGAQLIVRLQVKHEDYVRVRGRLGQGLDRTTSVDNLLALPPPSRHVDHSSLSSLDLASTDRTDDITMPYRQLQSAVRTTREKSKQQVKAQLQTMQEQVLIGRQGVDAMMKEVKILKEKNEKDEKILLEKNEKIGQLQETNKNMEARIEELLTAKQPVQSGSQQKDQLQLKPDKLSMEKLEATNKTQVKQSEVWPKRLLTAKQPVESGSQQKDPLKLMSDTHSIEKLEATNTAQVKQSVVQPERKDTGANVRFIREGQPWVRKVRFGGRGSGIGRYFLSIKNKVSSDWKDLAWCLGFETPDIDNIDGKHRDDKSRCMDLLQQWYKREGNAATIHVLMEALQDAELQHVVDSLKDKYHELCCTDPDLPVHVQLGMANQTSAHQSHTGDIRKQISERILEVERTLFTVEVLNDPVRYRKVRKLFKKHKALLKRALKGSVIFLLTFLRQTDVDRFYHNHYRVGEGSLSQQLSHILISEHLQDKVKGAQLIVRLQVKHEDYVGVRGRLGRGLDRTTSVDNLMTLLPPSRHVDHSSLRGLDLAVIGREDQPFTDRADNTTLYRQVQSAVQTTREKSKQEVKVQLQTMQGQVLTGRQGVDALMKEVKILKEKNEKEEKILLEQKAKMNGEIQKLQETNKNMEARIEELLTAKQPVERGSQQKDPKHPMSDKLAMDKLAATNTGQVKQSVVQAKRKHSGANVRPIRVGQPWVRKVRFGGEGYHRGEFPLGVAVSQDNEVYIADRSNKRIQVFTMDGVYIREFTTTVPGETSKTLKPEDVAVDGNGNLWVVGEDHVVQYSREGTGLVKIDIPHVEFLCCITVAMATEPEQVIVTEYDGENGQLRVFKQDGSDVGIYGSGHRSPTPWWPRYVTVDGKGNILVTDASNHCVHVLDREGNFKFKFGSEGYGERVGRYFCFIKNKVSSDWKDLAWCLGFETPDIDNIDGKHRDDKSRCMDLLQQWYQQKGNAATIHVLMEALQDAELQHVVDSLKDKYPVPLQPTASKQAGHSDAIREKVHSYRCDRTYTEKFDVSFESEWSAICLNKNKVSSDWKDLAWCLGFETPDIDNIDGKHRDDKSRCMDLLQQWYKREGNAATIHVLMEALQVAELQHVVDNLKDKYHEHQLPVQDNKRKIPQGQEAGGPKKRFQTNSVLPQPTARVQAGNSDALKEEVKMLKEKNDKLEKIILEQNEKIQQLQETNKNMEARIEELLTVKQPAESLSQQKYPMSSKHSMDKSKGTKAQQVKQPKMKDIGINVRSIRVGQPWMRKVRFGGRGSVAGIKRYFLFIKNRVSSDWKDLAWCLGFETPDIDNIDGKHRDDKSRCMDLLQQWYKREGNAATIHVLMEALQDAELQHVVDNLKDKYPELQLLLQENKRRTLQDEEAGGPRKRFQTNPVPLQPPASEQAGCTDPIKEEVKMLKEKNEKMEIIFLEQKAEMNEKIQQLQERNKKMEARIESLLTVKQMVESLNRQQVRPIRVGQPWVRKVRRNFLEHNFPDSAKFAAKLLRAWTTVPGIAMSRRKQQNPTRLAEREGGEAGPSTGHNDTPGNGSLDTQNPTQQPQQDSQNPVLQNSFLQHITDIQKLQEQTQSLLNNAQKTQNILDTQASQMFKIGVPGVDQCHGHLHPYARPGPSSPPVRTSTSTGLLTSPLAQPPFPGNIGFMPMPLSMMGLPLRPGMPIPPMLSPLIGHPGLLPPVVGKPPVESPSGSQGGTRQPALPGGGGAPHVMAGLQEGLTLEQLKVIQDIVSKFPKEKSVGPRIVAPSPELVQAWQNALHSSSRSTVSPTGQESVKDGNIASAQSADQWQKLSQLQRTDEQIPSGGRVSEGGNDAWDNMAAAFLGQQQGMPLVHNGSSSAESAVGQDAADAETLLANEASADMELHSTLAKDRDVFSAPKSRSNFIRAERVGSLGYWTPGRPRRGRTFHTCHICGKVFRRPSEVQRHLRVHTGEQPFQCDLCYRRFNDKSNWRNHMIRVHRIESPVWPTWSHEATPRDDAFLQRASDNGENDELSDEAPNLESNTQENSDETHSSEVHHAESTGATSLEEESQATVQQKGLDLSTTVKDELPSPHELVKQEEGKVTTELMLDNGKDRGSGFPPTDEVSTNDEEITEDSGCNNQEEQTGLQDEMMREKVKTEECASEMVTSKEGSSLQVKQEPPSPEEMSATSEQQFFFEQSEEQGLGMGQGEGDDQGSQDSLEDTADPEKKIYHCETCQKPFSRVDSLRRHRILHTGVKPHGCPFCPYRTYYKGNLNVHMERAHSAELHDIKQRELFNFGTLAGNQAVSANSQFVPDLNVSNSIVQQPSSGTGFYGNPGLSNQMFGIHSNQFVTNEGSGLPNMEEMDDEDAEDAMEEEEAMEEDSQTTSSQQMEPGVSNISQSCNVCGEMFDPDNLTAEMVHHAAMHQTNKVSHDVFYSCNMCKAKFRSREGLENHKEQIHQSEVYGRMITKVSESYLSYTHSTGNATGKIVTKYFHRCNLCGKKFDRPSGALRHTRVHTGEKPFTCRICGMPFQDKSGLKAHTLRKHPEVVFNTAPGSELSPENYKTLSHINSQLNNLHGAGETNFSLDDDEQAQGLSEQQESQDSLQASSSLLPNKTETQDAGVSVKEGVEDIQDNSPHQSDLNLSRENSQVDKNTVTKNGPVKKSLDTACWPKRKKGAKKLARVAAVLLNGVPREGIPKGSIPVFRKGKLNLVRADDLKPNACTICGKRFWYKYDLRRHMTMHSDFRPHKCKFCKYRSRQLNQLKIHMQRHKGVFKPFRCPACDFSSSTKPEMKAHVARHLTIWTNHICPFCYYGFRTNEELLEHQSTKHGSVEGTTPSPISLAPGNPQMSVASSFQQGTPSFMGMMGQNPSLVHNMAGIPCFTQNSTLLGEAARSADTLPPNHSLADSATGKEIENSGGRNLEGTGLAQPEGLVIQDVRSLQDSEGDRDSTKVFGLSEKRTMDDDLLTDDIAPKSEDTTDNIVQSGVKCSYQKVVEECNLREGVTGSNGADANVHPSCTDSSDKVQYGKRRVTSTENECPSAKAARSEDTVQNSGATDIAGMNLVLQPTDELVLCNKLIGKNSKQDVELTPGQQLEFWVKRKPVAVPQCNGEVVDKATANSKCNGALELIKRERTDSDTSVLIYDDYSDHVETHVFTKIEKVEMKCKACNFTTVDDKIMREHVVNCASCQN</sequence>
<dbReference type="eggNOG" id="KOG1721">
    <property type="taxonomic scope" value="Eukaryota"/>
</dbReference>
<dbReference type="Pfam" id="PF20706">
    <property type="entry name" value="GT4-conflict"/>
    <property type="match status" value="1"/>
</dbReference>
<dbReference type="EMBL" id="GG666490">
    <property type="protein sequence ID" value="EEN63654.1"/>
    <property type="molecule type" value="Genomic_DNA"/>
</dbReference>
<feature type="region of interest" description="Disordered" evidence="11">
    <location>
        <begin position="2866"/>
        <end position="2904"/>
    </location>
</feature>
<feature type="domain" description="C2H2-type" evidence="13">
    <location>
        <begin position="3232"/>
        <end position="3259"/>
    </location>
</feature>
<dbReference type="GO" id="GO:0008270">
    <property type="term" value="F:zinc ion binding"/>
    <property type="evidence" value="ECO:0007669"/>
    <property type="project" value="UniProtKB-KW"/>
</dbReference>
<evidence type="ECO:0000256" key="4">
    <source>
        <dbReference type="ARBA" id="ARBA00022771"/>
    </source>
</evidence>
<feature type="compositionally biased region" description="Basic and acidic residues" evidence="11">
    <location>
        <begin position="2660"/>
        <end position="2670"/>
    </location>
</feature>
<evidence type="ECO:0000256" key="8">
    <source>
        <dbReference type="PROSITE-ProRule" id="PRU00042"/>
    </source>
</evidence>
<feature type="coiled-coil region" evidence="10">
    <location>
        <begin position="1700"/>
        <end position="1748"/>
    </location>
</feature>
<dbReference type="PROSITE" id="PS50157">
    <property type="entry name" value="ZINC_FINGER_C2H2_2"/>
    <property type="match status" value="7"/>
</dbReference>
<evidence type="ECO:0000313" key="14">
    <source>
        <dbReference type="EMBL" id="EEN63654.1"/>
    </source>
</evidence>
<keyword evidence="10" id="KW-0175">Coiled coil</keyword>
<name>C3Y7Z9_BRAFL</name>
<evidence type="ECO:0008006" key="15">
    <source>
        <dbReference type="Google" id="ProtNLM"/>
    </source>
</evidence>
<feature type="repeat" description="NHL" evidence="9">
    <location>
        <begin position="1403"/>
        <end position="1431"/>
    </location>
</feature>
<proteinExistence type="predicted"/>
<feature type="domain" description="C2H2-type" evidence="13">
    <location>
        <begin position="2457"/>
        <end position="2484"/>
    </location>
</feature>
<evidence type="ECO:0000259" key="13">
    <source>
        <dbReference type="PROSITE" id="PS50157"/>
    </source>
</evidence>